<gene>
    <name evidence="2" type="ORF">L910_3999</name>
</gene>
<evidence type="ECO:0008006" key="4">
    <source>
        <dbReference type="Google" id="ProtNLM"/>
    </source>
</evidence>
<evidence type="ECO:0000256" key="1">
    <source>
        <dbReference type="SAM" id="SignalP"/>
    </source>
</evidence>
<organism evidence="2 3">
    <name type="scientific">Vibrio fluvialis PG41</name>
    <dbReference type="NCBI Taxonomy" id="1336752"/>
    <lineage>
        <taxon>Bacteria</taxon>
        <taxon>Pseudomonadati</taxon>
        <taxon>Pseudomonadota</taxon>
        <taxon>Gammaproteobacteria</taxon>
        <taxon>Vibrionales</taxon>
        <taxon>Vibrionaceae</taxon>
        <taxon>Vibrio</taxon>
    </lineage>
</organism>
<reference evidence="2 3" key="1">
    <citation type="journal article" date="2013" name="Gut Pathog.">
        <title>Evidence of a new metabolic capacity in an emerging diarrheal pathogen: lessons from the draft genomes of Vibrio fluvialis strains PG41 and I21563.</title>
        <authorList>
            <person name="Khatri I."/>
            <person name="Mahajan S."/>
            <person name="Dureja C."/>
            <person name="Subramanian S."/>
            <person name="Raychaudhuri S."/>
        </authorList>
    </citation>
    <scope>NUCLEOTIDE SEQUENCE [LARGE SCALE GENOMIC DNA]</scope>
    <source>
        <strain evidence="2 3">PG41</strain>
    </source>
</reference>
<sequence length="540" mass="56509">MDFSKFKLMIRTLCLGLILGFFTAPVFAVHDEGVFELDGNAVDGAAAGDDWGNIYNDTDSANVTTGIIADPSPKSIFTGGRKDIQDVPQWSHKDGSVPDKDDLTNAYAAAYGVDNGAGGEDLIIYFGADRFANVGDAFMGFWFFQDEVVAKSDGSFSGVHTIGDVLILVDYPQGANEVPYIAVVLWDPSCSKADSNDPMPGDCAASNLRLEMESDGAHPAECGTQAGDLACATTNSGDETSPWSYTPKAGSPNVFPYESFYEGGINITQLLNGTDTCFSSFMAETRSSSSFTASLKDFVLGKFSLCGMEIVKTCPTGALSPSGDSIIYDYEIKVTNTGFGSLYDINVEDVTAGDTFYTPSLAAGVTETYTGSFVSLVNGVENTATATAALKAGGDPILSKSDSDNCPPLNPPGSLTITKNCTTFVEQNGSGAYGLRVKFSGEVCNDSAVKLNGVAITETHDGTDQVINIGTLAPYACSPYSDDYVPVPGTDVAGGPVLAHDVRTFKDTVIAEGVNAISGQTVDTGLPVEASCPLCPAPTN</sequence>
<evidence type="ECO:0000313" key="2">
    <source>
        <dbReference type="EMBL" id="EPP23439.1"/>
    </source>
</evidence>
<evidence type="ECO:0000313" key="3">
    <source>
        <dbReference type="Proteomes" id="UP000014854"/>
    </source>
</evidence>
<comment type="caution">
    <text evidence="2">The sequence shown here is derived from an EMBL/GenBank/DDBJ whole genome shotgun (WGS) entry which is preliminary data.</text>
</comment>
<feature type="signal peptide" evidence="1">
    <location>
        <begin position="1"/>
        <end position="28"/>
    </location>
</feature>
<protein>
    <recommendedName>
        <fullName evidence="4">DUF11 domain-containing protein</fullName>
    </recommendedName>
</protein>
<dbReference type="PATRIC" id="fig|1336752.4.peg.1700"/>
<dbReference type="AlphaFoldDB" id="S7I5W7"/>
<proteinExistence type="predicted"/>
<keyword evidence="1" id="KW-0732">Signal</keyword>
<name>S7I5W7_VIBFL</name>
<dbReference type="EMBL" id="ASXS01000006">
    <property type="protein sequence ID" value="EPP23439.1"/>
    <property type="molecule type" value="Genomic_DNA"/>
</dbReference>
<dbReference type="RefSeq" id="WP_020329203.1">
    <property type="nucleotide sequence ID" value="NZ_ASXS01000006.1"/>
</dbReference>
<accession>S7I5W7</accession>
<feature type="chain" id="PRO_5004542655" description="DUF11 domain-containing protein" evidence="1">
    <location>
        <begin position="29"/>
        <end position="540"/>
    </location>
</feature>
<dbReference type="Proteomes" id="UP000014854">
    <property type="component" value="Unassembled WGS sequence"/>
</dbReference>